<dbReference type="InterPro" id="IPR024158">
    <property type="entry name" value="Mt_import_TIM15"/>
</dbReference>
<dbReference type="OrthoDB" id="512667at2759"/>
<dbReference type="PANTHER" id="PTHR20922:SF13">
    <property type="entry name" value="DNL-TYPE ZINC FINGER PROTEIN"/>
    <property type="match status" value="1"/>
</dbReference>
<organism evidence="7 8">
    <name type="scientific">Cytospora leucostoma</name>
    <dbReference type="NCBI Taxonomy" id="1230097"/>
    <lineage>
        <taxon>Eukaryota</taxon>
        <taxon>Fungi</taxon>
        <taxon>Dikarya</taxon>
        <taxon>Ascomycota</taxon>
        <taxon>Pezizomycotina</taxon>
        <taxon>Sordariomycetes</taxon>
        <taxon>Sordariomycetidae</taxon>
        <taxon>Diaporthales</taxon>
        <taxon>Cytosporaceae</taxon>
        <taxon>Cytospora</taxon>
    </lineage>
</organism>
<keyword evidence="1" id="KW-0479">Metal-binding</keyword>
<evidence type="ECO:0000259" key="6">
    <source>
        <dbReference type="PROSITE" id="PS51501"/>
    </source>
</evidence>
<keyword evidence="8" id="KW-1185">Reference proteome</keyword>
<keyword evidence="2 4" id="KW-0863">Zinc-finger</keyword>
<dbReference type="GO" id="GO:0051087">
    <property type="term" value="F:protein-folding chaperone binding"/>
    <property type="evidence" value="ECO:0007669"/>
    <property type="project" value="TreeGrafter"/>
</dbReference>
<dbReference type="GO" id="GO:0008270">
    <property type="term" value="F:zinc ion binding"/>
    <property type="evidence" value="ECO:0007669"/>
    <property type="project" value="UniProtKB-KW"/>
</dbReference>
<dbReference type="GO" id="GO:0005739">
    <property type="term" value="C:mitochondrion"/>
    <property type="evidence" value="ECO:0007669"/>
    <property type="project" value="TreeGrafter"/>
</dbReference>
<evidence type="ECO:0000256" key="3">
    <source>
        <dbReference type="ARBA" id="ARBA00022833"/>
    </source>
</evidence>
<feature type="compositionally biased region" description="Polar residues" evidence="5">
    <location>
        <begin position="60"/>
        <end position="80"/>
    </location>
</feature>
<protein>
    <recommendedName>
        <fullName evidence="6">DNL-type domain-containing protein</fullName>
    </recommendedName>
</protein>
<evidence type="ECO:0000313" key="8">
    <source>
        <dbReference type="Proteomes" id="UP000285146"/>
    </source>
</evidence>
<evidence type="ECO:0000313" key="7">
    <source>
        <dbReference type="EMBL" id="ROW02074.1"/>
    </source>
</evidence>
<evidence type="ECO:0000256" key="5">
    <source>
        <dbReference type="SAM" id="MobiDB-lite"/>
    </source>
</evidence>
<dbReference type="InParanoid" id="A0A423WF64"/>
<feature type="compositionally biased region" description="Low complexity" evidence="5">
    <location>
        <begin position="201"/>
        <end position="215"/>
    </location>
</feature>
<dbReference type="EMBL" id="LKEB01000052">
    <property type="protein sequence ID" value="ROW02074.1"/>
    <property type="molecule type" value="Genomic_DNA"/>
</dbReference>
<reference evidence="7 8" key="1">
    <citation type="submission" date="2015-09" db="EMBL/GenBank/DDBJ databases">
        <title>Host preference determinants of Valsa canker pathogens revealed by comparative genomics.</title>
        <authorList>
            <person name="Yin Z."/>
            <person name="Huang L."/>
        </authorList>
    </citation>
    <scope>NUCLEOTIDE SEQUENCE [LARGE SCALE GENOMIC DNA]</scope>
    <source>
        <strain evidence="7 8">SXYLt</strain>
    </source>
</reference>
<dbReference type="Proteomes" id="UP000285146">
    <property type="component" value="Unassembled WGS sequence"/>
</dbReference>
<feature type="region of interest" description="Disordered" evidence="5">
    <location>
        <begin position="174"/>
        <end position="215"/>
    </location>
</feature>
<proteinExistence type="predicted"/>
<dbReference type="GO" id="GO:0006457">
    <property type="term" value="P:protein folding"/>
    <property type="evidence" value="ECO:0007669"/>
    <property type="project" value="TreeGrafter"/>
</dbReference>
<evidence type="ECO:0000256" key="2">
    <source>
        <dbReference type="ARBA" id="ARBA00022771"/>
    </source>
</evidence>
<feature type="domain" description="DNL-type" evidence="6">
    <location>
        <begin position="88"/>
        <end position="183"/>
    </location>
</feature>
<keyword evidence="3" id="KW-0862">Zinc</keyword>
<dbReference type="GO" id="GO:0030150">
    <property type="term" value="P:protein import into mitochondrial matrix"/>
    <property type="evidence" value="ECO:0007669"/>
    <property type="project" value="TreeGrafter"/>
</dbReference>
<accession>A0A423WF64</accession>
<feature type="region of interest" description="Disordered" evidence="5">
    <location>
        <begin position="60"/>
        <end position="92"/>
    </location>
</feature>
<dbReference type="STRING" id="1230097.A0A423WF64"/>
<feature type="compositionally biased region" description="Basic and acidic residues" evidence="5">
    <location>
        <begin position="180"/>
        <end position="198"/>
    </location>
</feature>
<dbReference type="AlphaFoldDB" id="A0A423WF64"/>
<feature type="region of interest" description="Disordered" evidence="5">
    <location>
        <begin position="1"/>
        <end position="38"/>
    </location>
</feature>
<dbReference type="Pfam" id="PF05180">
    <property type="entry name" value="zf-DNL"/>
    <property type="match status" value="1"/>
</dbReference>
<evidence type="ECO:0000256" key="1">
    <source>
        <dbReference type="ARBA" id="ARBA00022723"/>
    </source>
</evidence>
<dbReference type="PROSITE" id="PS51501">
    <property type="entry name" value="ZF_DNL"/>
    <property type="match status" value="1"/>
</dbReference>
<name>A0A423WF64_9PEZI</name>
<dbReference type="GO" id="GO:0050821">
    <property type="term" value="P:protein stabilization"/>
    <property type="evidence" value="ECO:0007669"/>
    <property type="project" value="TreeGrafter"/>
</dbReference>
<sequence length="215" mass="23106">MTSKGFSSGFRALARTSRATPRVATRPASSQAQAPTPRLALCLSTTPIQTIPRVFTRALSSTPTRQEQHSNPGPSTTTPGRQPPANTPKQPSYELTFTCVPCGTRSAHNVSKQGYHHGSVLITCPSCRNRHIISDHLNIFGNRKITVEELLKERGQLVKRGTLGEDGDIEFWEDGSTTARSERQADGNDPKPKVKSETAAEEGQGAAPGASFGKA</sequence>
<gene>
    <name evidence="7" type="ORF">VPNG_07642</name>
</gene>
<comment type="caution">
    <text evidence="7">The sequence shown here is derived from an EMBL/GenBank/DDBJ whole genome shotgun (WGS) entry which is preliminary data.</text>
</comment>
<evidence type="ECO:0000256" key="4">
    <source>
        <dbReference type="PROSITE-ProRule" id="PRU00834"/>
    </source>
</evidence>
<dbReference type="InterPro" id="IPR007853">
    <property type="entry name" value="Znf_DNL-typ"/>
</dbReference>
<dbReference type="PANTHER" id="PTHR20922">
    <property type="entry name" value="DNL-TYPE ZINC FINGER PROTEIN"/>
    <property type="match status" value="1"/>
</dbReference>